<dbReference type="Proteomes" id="UP000077266">
    <property type="component" value="Unassembled WGS sequence"/>
</dbReference>
<feature type="signal peptide" evidence="1">
    <location>
        <begin position="1"/>
        <end position="21"/>
    </location>
</feature>
<dbReference type="AlphaFoldDB" id="A0A165ZCA7"/>
<dbReference type="STRING" id="1314781.A0A165ZCA7"/>
<dbReference type="EMBL" id="KV426393">
    <property type="protein sequence ID" value="KZV81409.1"/>
    <property type="molecule type" value="Genomic_DNA"/>
</dbReference>
<reference evidence="2 3" key="1">
    <citation type="journal article" date="2016" name="Mol. Biol. Evol.">
        <title>Comparative Genomics of Early-Diverging Mushroom-Forming Fungi Provides Insights into the Origins of Lignocellulose Decay Capabilities.</title>
        <authorList>
            <person name="Nagy L.G."/>
            <person name="Riley R."/>
            <person name="Tritt A."/>
            <person name="Adam C."/>
            <person name="Daum C."/>
            <person name="Floudas D."/>
            <person name="Sun H."/>
            <person name="Yadav J.S."/>
            <person name="Pangilinan J."/>
            <person name="Larsson K.H."/>
            <person name="Matsuura K."/>
            <person name="Barry K."/>
            <person name="Labutti K."/>
            <person name="Kuo R."/>
            <person name="Ohm R.A."/>
            <person name="Bhattacharya S.S."/>
            <person name="Shirouzu T."/>
            <person name="Yoshinaga Y."/>
            <person name="Martin F.M."/>
            <person name="Grigoriev I.V."/>
            <person name="Hibbett D.S."/>
        </authorList>
    </citation>
    <scope>NUCLEOTIDE SEQUENCE [LARGE SCALE GENOMIC DNA]</scope>
    <source>
        <strain evidence="2 3">HHB12029</strain>
    </source>
</reference>
<name>A0A165ZCA7_EXIGL</name>
<organism evidence="2 3">
    <name type="scientific">Exidia glandulosa HHB12029</name>
    <dbReference type="NCBI Taxonomy" id="1314781"/>
    <lineage>
        <taxon>Eukaryota</taxon>
        <taxon>Fungi</taxon>
        <taxon>Dikarya</taxon>
        <taxon>Basidiomycota</taxon>
        <taxon>Agaricomycotina</taxon>
        <taxon>Agaricomycetes</taxon>
        <taxon>Auriculariales</taxon>
        <taxon>Exidiaceae</taxon>
        <taxon>Exidia</taxon>
    </lineage>
</organism>
<proteinExistence type="predicted"/>
<dbReference type="InParanoid" id="A0A165ZCA7"/>
<keyword evidence="3" id="KW-1185">Reference proteome</keyword>
<keyword evidence="1" id="KW-0732">Signal</keyword>
<evidence type="ECO:0000256" key="1">
    <source>
        <dbReference type="SAM" id="SignalP"/>
    </source>
</evidence>
<accession>A0A165ZCA7</accession>
<evidence type="ECO:0000313" key="3">
    <source>
        <dbReference type="Proteomes" id="UP000077266"/>
    </source>
</evidence>
<dbReference type="OrthoDB" id="3250770at2759"/>
<feature type="chain" id="PRO_5007869930" description="Ser-Thr-rich glycosyl-phosphatidyl-inositol-anchored membrane family-domain-containing protein" evidence="1">
    <location>
        <begin position="22"/>
        <end position="212"/>
    </location>
</feature>
<gene>
    <name evidence="2" type="ORF">EXIGLDRAFT_731337</name>
</gene>
<evidence type="ECO:0008006" key="4">
    <source>
        <dbReference type="Google" id="ProtNLM"/>
    </source>
</evidence>
<protein>
    <recommendedName>
        <fullName evidence="4">Ser-Thr-rich glycosyl-phosphatidyl-inositol-anchored membrane family-domain-containing protein</fullName>
    </recommendedName>
</protein>
<sequence length="212" mass="22946">MFKLQATVVLALVALALETRGALFPVKPVRSTWYTLDGKNRDIDLRWRDTHEEPRAAALGKVKVQLLFDDYVVTDLTPKIDGSAHEATVRVPHDVALASGSKYYLRFVPLHKEWHAVYTADFTIVNTTTPDVSPEAIASARSQAMRSTATTPALTSFRPSTTLTTATTPSAAQDALGTAVNAARAARMGGSSIRSKITFVIWPLLIGVALAI</sequence>
<evidence type="ECO:0000313" key="2">
    <source>
        <dbReference type="EMBL" id="KZV81409.1"/>
    </source>
</evidence>